<dbReference type="SUPFAM" id="SSF56672">
    <property type="entry name" value="DNA/RNA polymerases"/>
    <property type="match status" value="1"/>
</dbReference>
<accession>A0A443RXG0</accession>
<dbReference type="Proteomes" id="UP000288716">
    <property type="component" value="Unassembled WGS sequence"/>
</dbReference>
<dbReference type="OrthoDB" id="6435176at2759"/>
<proteinExistence type="predicted"/>
<evidence type="ECO:0000259" key="1">
    <source>
        <dbReference type="Pfam" id="PF17919"/>
    </source>
</evidence>
<feature type="non-terminal residue" evidence="2">
    <location>
        <position position="43"/>
    </location>
</feature>
<gene>
    <name evidence="2" type="ORF">B4U80_03507</name>
</gene>
<keyword evidence="3" id="KW-1185">Reference proteome</keyword>
<reference evidence="2 3" key="1">
    <citation type="journal article" date="2018" name="Gigascience">
        <title>Genomes of trombidid mites reveal novel predicted allergens and laterally-transferred genes associated with secondary metabolism.</title>
        <authorList>
            <person name="Dong X."/>
            <person name="Chaisiri K."/>
            <person name="Xia D."/>
            <person name="Armstrong S.D."/>
            <person name="Fang Y."/>
            <person name="Donnelly M.J."/>
            <person name="Kadowaki T."/>
            <person name="McGarry J.W."/>
            <person name="Darby A.C."/>
            <person name="Makepeace B.L."/>
        </authorList>
    </citation>
    <scope>NUCLEOTIDE SEQUENCE [LARGE SCALE GENOMIC DNA]</scope>
    <source>
        <strain evidence="2">UoL-UT</strain>
    </source>
</reference>
<organism evidence="2 3">
    <name type="scientific">Leptotrombidium deliense</name>
    <dbReference type="NCBI Taxonomy" id="299467"/>
    <lineage>
        <taxon>Eukaryota</taxon>
        <taxon>Metazoa</taxon>
        <taxon>Ecdysozoa</taxon>
        <taxon>Arthropoda</taxon>
        <taxon>Chelicerata</taxon>
        <taxon>Arachnida</taxon>
        <taxon>Acari</taxon>
        <taxon>Acariformes</taxon>
        <taxon>Trombidiformes</taxon>
        <taxon>Prostigmata</taxon>
        <taxon>Anystina</taxon>
        <taxon>Parasitengona</taxon>
        <taxon>Trombiculoidea</taxon>
        <taxon>Trombiculidae</taxon>
        <taxon>Leptotrombidium</taxon>
    </lineage>
</organism>
<name>A0A443RXG0_9ACAR</name>
<dbReference type="Pfam" id="PF17919">
    <property type="entry name" value="RT_RNaseH_2"/>
    <property type="match status" value="1"/>
</dbReference>
<dbReference type="InterPro" id="IPR043502">
    <property type="entry name" value="DNA/RNA_pol_sf"/>
</dbReference>
<evidence type="ECO:0000313" key="2">
    <source>
        <dbReference type="EMBL" id="RWS20062.1"/>
    </source>
</evidence>
<evidence type="ECO:0000313" key="3">
    <source>
        <dbReference type="Proteomes" id="UP000288716"/>
    </source>
</evidence>
<dbReference type="InterPro" id="IPR041577">
    <property type="entry name" value="RT_RNaseH_2"/>
</dbReference>
<protein>
    <recommendedName>
        <fullName evidence="1">Reverse transcriptase/retrotransposon-derived protein RNase H-like domain-containing protein</fullName>
    </recommendedName>
</protein>
<sequence>MPIILSTDACGYGIGAILSHLFRDKTERVVAYASRTLTIHEKK</sequence>
<dbReference type="VEuPathDB" id="VectorBase:LDEU011978"/>
<dbReference type="AlphaFoldDB" id="A0A443RXG0"/>
<dbReference type="GO" id="GO:0071897">
    <property type="term" value="P:DNA biosynthetic process"/>
    <property type="evidence" value="ECO:0007669"/>
    <property type="project" value="UniProtKB-ARBA"/>
</dbReference>
<dbReference type="EMBL" id="NCKV01020382">
    <property type="protein sequence ID" value="RWS20062.1"/>
    <property type="molecule type" value="Genomic_DNA"/>
</dbReference>
<comment type="caution">
    <text evidence="2">The sequence shown here is derived from an EMBL/GenBank/DDBJ whole genome shotgun (WGS) entry which is preliminary data.</text>
</comment>
<feature type="domain" description="Reverse transcriptase/retrotransposon-derived protein RNase H-like" evidence="1">
    <location>
        <begin position="2"/>
        <end position="43"/>
    </location>
</feature>